<dbReference type="Pfam" id="PF04854">
    <property type="entry name" value="DUF624"/>
    <property type="match status" value="1"/>
</dbReference>
<evidence type="ECO:0000313" key="2">
    <source>
        <dbReference type="EMBL" id="EFA22077.1"/>
    </source>
</evidence>
<dbReference type="Proteomes" id="UP000003656">
    <property type="component" value="Unassembled WGS sequence"/>
</dbReference>
<feature type="transmembrane region" description="Helical" evidence="1">
    <location>
        <begin position="131"/>
        <end position="164"/>
    </location>
</feature>
<keyword evidence="1" id="KW-0472">Membrane</keyword>
<protein>
    <submittedName>
        <fullName evidence="3">Beta-carotene 15,15-monooxygenase</fullName>
    </submittedName>
</protein>
<dbReference type="eggNOG" id="COG5578">
    <property type="taxonomic scope" value="Bacteria"/>
</dbReference>
<reference evidence="3 5" key="2">
    <citation type="submission" date="2014-03" db="EMBL/GenBank/DDBJ databases">
        <title>Genomics of Bifidobacteria.</title>
        <authorList>
            <person name="Ventura M."/>
            <person name="Milani C."/>
            <person name="Lugli G.A."/>
        </authorList>
    </citation>
    <scope>NUCLEOTIDE SEQUENCE [LARGE SCALE GENOMIC DNA]</scope>
    <source>
        <strain evidence="3 5">LMG 11596</strain>
    </source>
</reference>
<dbReference type="EMBL" id="ABXB03000008">
    <property type="protein sequence ID" value="EFA22077.1"/>
    <property type="molecule type" value="Genomic_DNA"/>
</dbReference>
<dbReference type="OrthoDB" id="7948871at2"/>
<reference evidence="2 4" key="1">
    <citation type="submission" date="2009-11" db="EMBL/GenBank/DDBJ databases">
        <authorList>
            <person name="Weinstock G."/>
            <person name="Sodergren E."/>
            <person name="Clifton S."/>
            <person name="Fulton L."/>
            <person name="Fulton B."/>
            <person name="Courtney L."/>
            <person name="Fronick C."/>
            <person name="Harrison M."/>
            <person name="Strong C."/>
            <person name="Farmer C."/>
            <person name="Delahaunty K."/>
            <person name="Markovic C."/>
            <person name="Hall O."/>
            <person name="Minx P."/>
            <person name="Tomlinson C."/>
            <person name="Mitreva M."/>
            <person name="Nelson J."/>
            <person name="Hou S."/>
            <person name="Wollam A."/>
            <person name="Pepin K.H."/>
            <person name="Johnson M."/>
            <person name="Bhonagiri V."/>
            <person name="Nash W.E."/>
            <person name="Warren W."/>
            <person name="Chinwalla A."/>
            <person name="Mardis E.R."/>
            <person name="Wilson R.K."/>
        </authorList>
    </citation>
    <scope>NUCLEOTIDE SEQUENCE [LARGE SCALE GENOMIC DNA]</scope>
    <source>
        <strain evidence="2 4">DSM 20093</strain>
    </source>
</reference>
<dbReference type="STRING" id="561180.BIFGAL_04425"/>
<comment type="caution">
    <text evidence="2">The sequence shown here is derived from an EMBL/GenBank/DDBJ whole genome shotgun (WGS) entry which is preliminary data.</text>
</comment>
<keyword evidence="3" id="KW-0560">Oxidoreductase</keyword>
<keyword evidence="3" id="KW-0503">Monooxygenase</keyword>
<dbReference type="InterPro" id="IPR006938">
    <property type="entry name" value="DUF624"/>
</dbReference>
<evidence type="ECO:0000313" key="5">
    <source>
        <dbReference type="Proteomes" id="UP000029074"/>
    </source>
</evidence>
<feature type="transmembrane region" description="Helical" evidence="1">
    <location>
        <begin position="170"/>
        <end position="188"/>
    </location>
</feature>
<feature type="transmembrane region" description="Helical" evidence="1">
    <location>
        <begin position="70"/>
        <end position="93"/>
    </location>
</feature>
<dbReference type="AlphaFoldDB" id="D1NX17"/>
<dbReference type="EMBL" id="JGYW01000003">
    <property type="protein sequence ID" value="KFI59353.1"/>
    <property type="molecule type" value="Genomic_DNA"/>
</dbReference>
<name>D1NX17_9BIFI</name>
<organism evidence="2 4">
    <name type="scientific">Bifidobacterium gallicum DSM 20093 = LMG 11596</name>
    <dbReference type="NCBI Taxonomy" id="561180"/>
    <lineage>
        <taxon>Bacteria</taxon>
        <taxon>Bacillati</taxon>
        <taxon>Actinomycetota</taxon>
        <taxon>Actinomycetes</taxon>
        <taxon>Bifidobacteriales</taxon>
        <taxon>Bifidobacteriaceae</taxon>
        <taxon>Bifidobacterium</taxon>
    </lineage>
</organism>
<evidence type="ECO:0000256" key="1">
    <source>
        <dbReference type="SAM" id="Phobius"/>
    </source>
</evidence>
<dbReference type="RefSeq" id="WP_006295908.1">
    <property type="nucleotide sequence ID" value="NZ_ABXB03000008.1"/>
</dbReference>
<keyword evidence="5" id="KW-1185">Reference proteome</keyword>
<feature type="transmembrane region" description="Helical" evidence="1">
    <location>
        <begin position="20"/>
        <end position="43"/>
    </location>
</feature>
<evidence type="ECO:0000313" key="3">
    <source>
        <dbReference type="EMBL" id="KFI59353.1"/>
    </source>
</evidence>
<gene>
    <name evidence="3" type="ORF">BGLCM_0462</name>
    <name evidence="2" type="ORF">BIFGAL_04425</name>
</gene>
<feature type="transmembrane region" description="Helical" evidence="1">
    <location>
        <begin position="99"/>
        <end position="119"/>
    </location>
</feature>
<proteinExistence type="predicted"/>
<evidence type="ECO:0000313" key="4">
    <source>
        <dbReference type="Proteomes" id="UP000003656"/>
    </source>
</evidence>
<keyword evidence="1" id="KW-0812">Transmembrane</keyword>
<dbReference type="Proteomes" id="UP000029074">
    <property type="component" value="Unassembled WGS sequence"/>
</dbReference>
<sequence>MNFLSPDSRFMQGWSNFVDAIIINLLMALTSIPIITIGASLAAGQETTRRMLHAEGHWIRRYFKSFKQNFIKATMLWIVFGLVGALAAWMWLITIPELMVPKIALTLVWFIGFEWVWALQARFENPVSRTLINAYIFGVSYIWATLAMMAIDIAFVALIVASFLYLPQGLFLLGVLGYGSLLSLHVPIQEYILRTHGHLPATH</sequence>
<dbReference type="GO" id="GO:0004497">
    <property type="term" value="F:monooxygenase activity"/>
    <property type="evidence" value="ECO:0007669"/>
    <property type="project" value="UniProtKB-KW"/>
</dbReference>
<keyword evidence="1" id="KW-1133">Transmembrane helix</keyword>
<accession>D1NX17</accession>